<dbReference type="SMART" id="SM00028">
    <property type="entry name" value="TPR"/>
    <property type="match status" value="3"/>
</dbReference>
<evidence type="ECO:0000313" key="4">
    <source>
        <dbReference type="EMBL" id="KAF3437177.1"/>
    </source>
</evidence>
<keyword evidence="5" id="KW-1185">Reference proteome</keyword>
<evidence type="ECO:0000259" key="3">
    <source>
        <dbReference type="Pfam" id="PF01425"/>
    </source>
</evidence>
<dbReference type="Pfam" id="PF01425">
    <property type="entry name" value="Amidase"/>
    <property type="match status" value="1"/>
</dbReference>
<dbReference type="PANTHER" id="PTHR46310">
    <property type="entry name" value="AMIDASE 1"/>
    <property type="match status" value="1"/>
</dbReference>
<dbReference type="AlphaFoldDB" id="A0A8K0DTI6"/>
<dbReference type="PANTHER" id="PTHR46310:SF5">
    <property type="entry name" value="OUTER ENVELOPE PROTEIN 64, CHLOROPLASTIC"/>
    <property type="match status" value="1"/>
</dbReference>
<dbReference type="PROSITE" id="PS50293">
    <property type="entry name" value="TPR_REGION"/>
    <property type="match status" value="1"/>
</dbReference>
<dbReference type="InterPro" id="IPR023631">
    <property type="entry name" value="Amidase_dom"/>
</dbReference>
<dbReference type="SUPFAM" id="SSF75304">
    <property type="entry name" value="Amidase signature (AS) enzymes"/>
    <property type="match status" value="1"/>
</dbReference>
<dbReference type="InterPro" id="IPR036928">
    <property type="entry name" value="AS_sf"/>
</dbReference>
<dbReference type="EMBL" id="VOIH02000009">
    <property type="protein sequence ID" value="KAF3437177.1"/>
    <property type="molecule type" value="Genomic_DNA"/>
</dbReference>
<proteinExistence type="predicted"/>
<dbReference type="Gene3D" id="3.90.1300.10">
    <property type="entry name" value="Amidase signature (AS) domain"/>
    <property type="match status" value="1"/>
</dbReference>
<dbReference type="InterPro" id="IPR011990">
    <property type="entry name" value="TPR-like_helical_dom_sf"/>
</dbReference>
<evidence type="ECO:0000313" key="5">
    <source>
        <dbReference type="Proteomes" id="UP000796880"/>
    </source>
</evidence>
<dbReference type="Proteomes" id="UP000796880">
    <property type="component" value="Unassembled WGS sequence"/>
</dbReference>
<keyword evidence="2" id="KW-1133">Transmembrane helix</keyword>
<gene>
    <name evidence="4" type="ORF">FNV43_RR19930</name>
</gene>
<accession>A0A8K0DTI6</accession>
<dbReference type="OrthoDB" id="245563at2759"/>
<feature type="transmembrane region" description="Helical" evidence="2">
    <location>
        <begin position="6"/>
        <end position="23"/>
    </location>
</feature>
<evidence type="ECO:0000256" key="1">
    <source>
        <dbReference type="PROSITE-ProRule" id="PRU00339"/>
    </source>
</evidence>
<dbReference type="Gene3D" id="1.25.40.10">
    <property type="entry name" value="Tetratricopeptide repeat domain"/>
    <property type="match status" value="1"/>
</dbReference>
<comment type="caution">
    <text evidence="4">The sequence shown here is derived from an EMBL/GenBank/DDBJ whole genome shotgun (WGS) entry which is preliminary data.</text>
</comment>
<keyword evidence="2" id="KW-0472">Membrane</keyword>
<sequence length="590" mass="64342">MGSQSANLWVLLGLGLAGILLMTRKLKKVIREDFGAFVEKLQLLPPPQPAPPKAPHPLTGLTFAVSDVFEIEGRVTGFGHPDWARTHDSASGTSPVVSSLVEGGATCTGKTVVDELSYGISGENKHYGTPTNPAAHSRVPGGSSSGAAVAVAANLVDFSLGIDAVGGVRLPAGFCGIMGFRPSHGVVSHLGIIPVSTSLDTVGWFAKDHNVLRRVGHVLLQLPYAVPRSPRQIIIADDCFQVGKIPADRIVQVVIKSSEKIFGRQVLKHENLGDYLSSRVPSLKEFQSKKTNGQLKNSSLGLLATVMRFLQRHEFKHNHEEWINSVKPVLAPSLASQLHETLETADTEIEKCKSIRNEMRLALNSLLKDDGVLVIPTAADPPPKLGGRETSSEDFQSRAYSLLSIASISGCCQVTVPVGSHENCPISVSFIARYGGDRFLLDTLHTMYASLQEQADLITKSKLSKKTVSREESAEIAKEKGNQAFKEKQWQKAIGFYTEAIKLCDSNATYYSNRAAAYLEVGSFIQAQTDCTKAINLDRKNIKAYLRRGTAREMLGYYKEAIEDFKYALVLEPTNKRASLSADRLRKLFQ</sequence>
<feature type="domain" description="Amidase" evidence="3">
    <location>
        <begin position="55"/>
        <end position="441"/>
    </location>
</feature>
<name>A0A8K0DTI6_9ROSA</name>
<dbReference type="SUPFAM" id="SSF48452">
    <property type="entry name" value="TPR-like"/>
    <property type="match status" value="1"/>
</dbReference>
<dbReference type="PROSITE" id="PS50005">
    <property type="entry name" value="TPR"/>
    <property type="match status" value="1"/>
</dbReference>
<protein>
    <recommendedName>
        <fullName evidence="3">Amidase domain-containing protein</fullName>
    </recommendedName>
</protein>
<evidence type="ECO:0000256" key="2">
    <source>
        <dbReference type="SAM" id="Phobius"/>
    </source>
</evidence>
<reference evidence="4" key="1">
    <citation type="submission" date="2020-03" db="EMBL/GenBank/DDBJ databases">
        <title>A high-quality chromosome-level genome assembly of a woody plant with both climbing and erect habits, Rhamnella rubrinervis.</title>
        <authorList>
            <person name="Lu Z."/>
            <person name="Yang Y."/>
            <person name="Zhu X."/>
            <person name="Sun Y."/>
        </authorList>
    </citation>
    <scope>NUCLEOTIDE SEQUENCE</scope>
    <source>
        <strain evidence="4">BYM</strain>
        <tissue evidence="4">Leaf</tissue>
    </source>
</reference>
<dbReference type="FunFam" id="3.90.1300.10:FF:000004">
    <property type="entry name" value="Outer envelope protein 64, mitochondrial"/>
    <property type="match status" value="1"/>
</dbReference>
<keyword evidence="2" id="KW-0812">Transmembrane</keyword>
<organism evidence="4 5">
    <name type="scientific">Rhamnella rubrinervis</name>
    <dbReference type="NCBI Taxonomy" id="2594499"/>
    <lineage>
        <taxon>Eukaryota</taxon>
        <taxon>Viridiplantae</taxon>
        <taxon>Streptophyta</taxon>
        <taxon>Embryophyta</taxon>
        <taxon>Tracheophyta</taxon>
        <taxon>Spermatophyta</taxon>
        <taxon>Magnoliopsida</taxon>
        <taxon>eudicotyledons</taxon>
        <taxon>Gunneridae</taxon>
        <taxon>Pentapetalae</taxon>
        <taxon>rosids</taxon>
        <taxon>fabids</taxon>
        <taxon>Rosales</taxon>
        <taxon>Rhamnaceae</taxon>
        <taxon>rhamnoid group</taxon>
        <taxon>Rhamneae</taxon>
        <taxon>Rhamnella</taxon>
    </lineage>
</organism>
<feature type="repeat" description="TPR" evidence="1">
    <location>
        <begin position="542"/>
        <end position="575"/>
    </location>
</feature>
<keyword evidence="1" id="KW-0802">TPR repeat</keyword>
<dbReference type="InterPro" id="IPR019734">
    <property type="entry name" value="TPR_rpt"/>
</dbReference>